<dbReference type="Proteomes" id="UP000800038">
    <property type="component" value="Unassembled WGS sequence"/>
</dbReference>
<feature type="domain" description="F-box" evidence="1">
    <location>
        <begin position="9"/>
        <end position="70"/>
    </location>
</feature>
<reference evidence="2" key="1">
    <citation type="journal article" date="2020" name="Stud. Mycol.">
        <title>101 Dothideomycetes genomes: a test case for predicting lifestyles and emergence of pathogens.</title>
        <authorList>
            <person name="Haridas S."/>
            <person name="Albert R."/>
            <person name="Binder M."/>
            <person name="Bloem J."/>
            <person name="Labutti K."/>
            <person name="Salamov A."/>
            <person name="Andreopoulos B."/>
            <person name="Baker S."/>
            <person name="Barry K."/>
            <person name="Bills G."/>
            <person name="Bluhm B."/>
            <person name="Cannon C."/>
            <person name="Castanera R."/>
            <person name="Culley D."/>
            <person name="Daum C."/>
            <person name="Ezra D."/>
            <person name="Gonzalez J."/>
            <person name="Henrissat B."/>
            <person name="Kuo A."/>
            <person name="Liang C."/>
            <person name="Lipzen A."/>
            <person name="Lutzoni F."/>
            <person name="Magnuson J."/>
            <person name="Mondo S."/>
            <person name="Nolan M."/>
            <person name="Ohm R."/>
            <person name="Pangilinan J."/>
            <person name="Park H.-J."/>
            <person name="Ramirez L."/>
            <person name="Alfaro M."/>
            <person name="Sun H."/>
            <person name="Tritt A."/>
            <person name="Yoshinaga Y."/>
            <person name="Zwiers L.-H."/>
            <person name="Turgeon B."/>
            <person name="Goodwin S."/>
            <person name="Spatafora J."/>
            <person name="Crous P."/>
            <person name="Grigoriev I."/>
        </authorList>
    </citation>
    <scope>NUCLEOTIDE SEQUENCE</scope>
    <source>
        <strain evidence="2">CBS 161.51</strain>
    </source>
</reference>
<evidence type="ECO:0000259" key="1">
    <source>
        <dbReference type="PROSITE" id="PS50181"/>
    </source>
</evidence>
<dbReference type="InterPro" id="IPR001810">
    <property type="entry name" value="F-box_dom"/>
</dbReference>
<keyword evidence="3" id="KW-1185">Reference proteome</keyword>
<evidence type="ECO:0000313" key="2">
    <source>
        <dbReference type="EMBL" id="KAF1938577.1"/>
    </source>
</evidence>
<organism evidence="2 3">
    <name type="scientific">Clathrospora elynae</name>
    <dbReference type="NCBI Taxonomy" id="706981"/>
    <lineage>
        <taxon>Eukaryota</taxon>
        <taxon>Fungi</taxon>
        <taxon>Dikarya</taxon>
        <taxon>Ascomycota</taxon>
        <taxon>Pezizomycotina</taxon>
        <taxon>Dothideomycetes</taxon>
        <taxon>Pleosporomycetidae</taxon>
        <taxon>Pleosporales</taxon>
        <taxon>Diademaceae</taxon>
        <taxon>Clathrospora</taxon>
    </lineage>
</organism>
<protein>
    <recommendedName>
        <fullName evidence="1">F-box domain-containing protein</fullName>
    </recommendedName>
</protein>
<dbReference type="PROSITE" id="PS50181">
    <property type="entry name" value="FBOX"/>
    <property type="match status" value="1"/>
</dbReference>
<evidence type="ECO:0000313" key="3">
    <source>
        <dbReference type="Proteomes" id="UP000800038"/>
    </source>
</evidence>
<name>A0A6A5SMV7_9PLEO</name>
<dbReference type="AlphaFoldDB" id="A0A6A5SMV7"/>
<dbReference type="Gene3D" id="3.80.10.10">
    <property type="entry name" value="Ribonuclease Inhibitor"/>
    <property type="match status" value="1"/>
</dbReference>
<accession>A0A6A5SMV7</accession>
<dbReference type="InterPro" id="IPR032675">
    <property type="entry name" value="LRR_dom_sf"/>
</dbReference>
<gene>
    <name evidence="2" type="ORF">EJ02DRAFT_514441</name>
</gene>
<sequence>MAPTADGTPCDLLRMPFEILKPILAELDQSDQLSIANTCVYLWELAYPMAYGCIVVEIGAGTPDSAWRHLAKGVGLRYVRHLEIRFKYGEDNNPNHMEHLVVCTLIAALRRHQLLSFSLTTTATATVSTKNLAVLLETQQQLRQVSLPAVSRPINIQRTAYLPASSKLRNLRDITLRLSSGTTFDGQLSTIVRKSPNLEQLHLRFSSLGDEHPHRIMDTLAAGVSSKHDMFSLATNLTLQGYVFRLSLSGVLISFPVLRALAVVDCSQDDYLFRELKPKKFPRLVALMIKADCDADASFLSGSFLTAFIRGLRCLRELVIHNGDVWFDDGSDILPHAETLELLSIKGSGDRSAFSEVAGDQGNLLGSFTALRHLGFFIRTIGFHRASGRVDMRNAQYTVLLGSLATLGSLQTLCLRIAAVILPHRRSFTKSGLMNLEYGASLEEHIGLEVLEQLYGERMQSESNGLLEHLSVIANCKFSTTEMPPELHQLATGTSQTQKHMFLLKPKVRFRPADEVKKEMMAKYAGDDYYFLEDYIDSMLEPSRSDLEDY</sequence>
<proteinExistence type="predicted"/>
<dbReference type="OrthoDB" id="3695593at2759"/>
<dbReference type="SUPFAM" id="SSF52047">
    <property type="entry name" value="RNI-like"/>
    <property type="match status" value="1"/>
</dbReference>
<dbReference type="EMBL" id="ML976101">
    <property type="protein sequence ID" value="KAF1938577.1"/>
    <property type="molecule type" value="Genomic_DNA"/>
</dbReference>